<accession>A0A0V8JM82</accession>
<evidence type="ECO:0000256" key="1">
    <source>
        <dbReference type="SAM" id="MobiDB-lite"/>
    </source>
</evidence>
<dbReference type="EMBL" id="LNQP01000028">
    <property type="protein sequence ID" value="KSU88134.1"/>
    <property type="molecule type" value="Genomic_DNA"/>
</dbReference>
<feature type="domain" description="YgjP-like metallopeptidase" evidence="2">
    <location>
        <begin position="86"/>
        <end position="219"/>
    </location>
</feature>
<comment type="caution">
    <text evidence="3">The sequence shown here is derived from an EMBL/GenBank/DDBJ whole genome shotgun (WGS) entry which is preliminary data.</text>
</comment>
<evidence type="ECO:0000259" key="2">
    <source>
        <dbReference type="Pfam" id="PF01863"/>
    </source>
</evidence>
<keyword evidence="3" id="KW-0378">Hydrolase</keyword>
<dbReference type="RefSeq" id="WP_025910190.1">
    <property type="nucleotide sequence ID" value="NZ_KQ758644.1"/>
</dbReference>
<dbReference type="AlphaFoldDB" id="A0A0V8JM82"/>
<evidence type="ECO:0000313" key="3">
    <source>
        <dbReference type="EMBL" id="KSU88134.1"/>
    </source>
</evidence>
<dbReference type="InterPro" id="IPR002725">
    <property type="entry name" value="YgjP-like_metallopeptidase"/>
</dbReference>
<name>A0A0V8JM82_9BACI</name>
<keyword evidence="3" id="KW-0482">Metalloprotease</keyword>
<dbReference type="GO" id="GO:0008237">
    <property type="term" value="F:metallopeptidase activity"/>
    <property type="evidence" value="ECO:0007669"/>
    <property type="project" value="UniProtKB-KW"/>
</dbReference>
<proteinExistence type="predicted"/>
<protein>
    <submittedName>
        <fullName evidence="3">Zinc metalloprotease</fullName>
    </submittedName>
</protein>
<dbReference type="GO" id="GO:0006508">
    <property type="term" value="P:proteolysis"/>
    <property type="evidence" value="ECO:0007669"/>
    <property type="project" value="UniProtKB-KW"/>
</dbReference>
<keyword evidence="4" id="KW-1185">Reference proteome</keyword>
<keyword evidence="3" id="KW-0645">Protease</keyword>
<organism evidence="3 4">
    <name type="scientific">Priestia veravalensis</name>
    <dbReference type="NCBI Taxonomy" id="1414648"/>
    <lineage>
        <taxon>Bacteria</taxon>
        <taxon>Bacillati</taxon>
        <taxon>Bacillota</taxon>
        <taxon>Bacilli</taxon>
        <taxon>Bacillales</taxon>
        <taxon>Bacillaceae</taxon>
        <taxon>Priestia</taxon>
    </lineage>
</organism>
<feature type="compositionally biased region" description="Low complexity" evidence="1">
    <location>
        <begin position="87"/>
        <end position="96"/>
    </location>
</feature>
<sequence length="247" mass="28085">MYTYQIGNQTIDYKIKVVPNKTDITVQICDNEGVTVIIPRGLNEHNVRSVISRKATWILKQLNGGNQPTEAKKPAAKKAEKAKTENKTPAAPKAKTSSFENDDKFSYLGRQYRLNIIRDNVEQPEMTFRAKFIATVPSSWSEQETNEGIQNLLTEWYQGRANEKFSEALKTVKKQAADAPDSVAWKELQDTYATMENGELVLNWRLLLAPLTTIEYVIASQFTDADSLFEDAAERKQWLEENSLQAF</sequence>
<gene>
    <name evidence="3" type="ORF">AS180_09435</name>
</gene>
<dbReference type="Proteomes" id="UP000053681">
    <property type="component" value="Unassembled WGS sequence"/>
</dbReference>
<feature type="compositionally biased region" description="Basic and acidic residues" evidence="1">
    <location>
        <begin position="70"/>
        <end position="86"/>
    </location>
</feature>
<reference evidence="3 4" key="1">
    <citation type="submission" date="2015-11" db="EMBL/GenBank/DDBJ databases">
        <title>Bacillus caseinolyticus sp nov.</title>
        <authorList>
            <person name="Dastager S.G."/>
            <person name="Mawlankar R."/>
        </authorList>
    </citation>
    <scope>NUCLEOTIDE SEQUENCE [LARGE SCALE GENOMIC DNA]</scope>
    <source>
        <strain evidence="3 4">SGD-V-76</strain>
    </source>
</reference>
<evidence type="ECO:0000313" key="4">
    <source>
        <dbReference type="Proteomes" id="UP000053681"/>
    </source>
</evidence>
<feature type="region of interest" description="Disordered" evidence="1">
    <location>
        <begin position="64"/>
        <end position="98"/>
    </location>
</feature>
<dbReference type="Pfam" id="PF01863">
    <property type="entry name" value="YgjP-like"/>
    <property type="match status" value="1"/>
</dbReference>